<dbReference type="InterPro" id="IPR049169">
    <property type="entry name" value="Glyco_hydro_120_ins"/>
</dbReference>
<dbReference type="GO" id="GO:0016837">
    <property type="term" value="F:carbon-oxygen lyase activity, acting on polysaccharides"/>
    <property type="evidence" value="ECO:0007669"/>
    <property type="project" value="TreeGrafter"/>
</dbReference>
<dbReference type="RefSeq" id="WP_135390874.1">
    <property type="nucleotide sequence ID" value="NZ_ALXH01000004.1"/>
</dbReference>
<dbReference type="Proteomes" id="UP000808038">
    <property type="component" value="Unassembled WGS sequence"/>
</dbReference>
<reference evidence="6" key="1">
    <citation type="submission" date="2020-02" db="EMBL/GenBank/DDBJ databases">
        <authorList>
            <person name="Fontana A."/>
            <person name="Patrone V."/>
            <person name="Morelli L."/>
        </authorList>
    </citation>
    <scope>NUCLEOTIDE SEQUENCE</scope>
    <source>
        <strain evidence="5">CCUG 30943</strain>
        <strain evidence="6">CCUG 43002</strain>
    </source>
</reference>
<organism evidence="6 7">
    <name type="scientific">Weissella confusa</name>
    <name type="common">Lactobacillus confusus</name>
    <dbReference type="NCBI Taxonomy" id="1583"/>
    <lineage>
        <taxon>Bacteria</taxon>
        <taxon>Bacillati</taxon>
        <taxon>Bacillota</taxon>
        <taxon>Bacilli</taxon>
        <taxon>Lactobacillales</taxon>
        <taxon>Lactobacillaceae</taxon>
        <taxon>Weissella</taxon>
    </lineage>
</organism>
<evidence type="ECO:0000313" key="5">
    <source>
        <dbReference type="EMBL" id="MBJ7631771.1"/>
    </source>
</evidence>
<dbReference type="InterPro" id="IPR052052">
    <property type="entry name" value="Polysaccharide_Lyase_9"/>
</dbReference>
<dbReference type="PANTHER" id="PTHR40088:SF2">
    <property type="entry name" value="SECRETED SUGAR HYDROLASE"/>
    <property type="match status" value="1"/>
</dbReference>
<keyword evidence="3" id="KW-0732">Signal</keyword>
<dbReference type="SMART" id="SM00710">
    <property type="entry name" value="PbH1"/>
    <property type="match status" value="3"/>
</dbReference>
<sequence length="641" mass="72450">MQIHVAKTGNDHHDGTAERPLLTINHAAQIAQPGDTVIVHEGEYREWVNPKNAGLSDRRRIVYQAAPREKVVIKGSEVVTEWEEIAGSVYKAIVDNKVFGEFNPFDDELNGDWLISNLNRKTHTADIYIDGVSMYEAQSLAEVDAGEERNHVHDFMTDEEIAEPYPARTKYKWFAEVTDDVTTIYANFHDVKPSEHLIEMNVRPYVFYPSQIGRNYITVRGFEMAQAATPWTPPTAEQPGLIGAHWSKGWIIENNRIHDAKTSGISLGKERASGDNYYTHRRDKPGYQYQLETVFEAINNHGWRKETIGSHIVRNNEIYDCGQNGIVGHLGCVFSTIADNHIYNIGLKREYHGWEVAGIKLHAAIDVQLTHNHIHNTVLGTWLDWQTQGTRINRNVYHHNNRDFFVEVSHGPFMVDHNVFGSENAVDEFAQGGAFVNNLIAGAMKRQKVLNRTTPYHTPHSTQIAGYACVYGGDDRFYNNVFIGTPNKAWEVQGTAQFAEAPTTLEAYIDAVHMTRPTDIEQFETVEQPMYVSHNVYLNGARATTAEKTNVIDEMNPHFDVVKQGEAYYLELSVPESVTNFVAPTQTSETLGKVRLVDAEFEQPDGSDYVLNEDLVGDKIERELAGPVGNLVVGENRIRIW</sequence>
<evidence type="ECO:0000259" key="4">
    <source>
        <dbReference type="Pfam" id="PF21258"/>
    </source>
</evidence>
<dbReference type="InterPro" id="IPR011050">
    <property type="entry name" value="Pectin_lyase_fold/virulence"/>
</dbReference>
<dbReference type="Gene3D" id="2.160.20.10">
    <property type="entry name" value="Single-stranded right-handed beta-helix, Pectin lyase-like"/>
    <property type="match status" value="1"/>
</dbReference>
<evidence type="ECO:0000256" key="1">
    <source>
        <dbReference type="ARBA" id="ARBA00004613"/>
    </source>
</evidence>
<dbReference type="EMBL" id="JAAOCX010000001">
    <property type="protein sequence ID" value="MBJ7631771.1"/>
    <property type="molecule type" value="Genomic_DNA"/>
</dbReference>
<dbReference type="EMBL" id="JAAOCP010000001">
    <property type="protein sequence ID" value="MBJ7637821.1"/>
    <property type="molecule type" value="Genomic_DNA"/>
</dbReference>
<reference evidence="6 7" key="2">
    <citation type="journal article" date="2021" name="Int. J. Food Microbiol.">
        <title>Safety demonstration of a microbial species for use in the food chain: Weissella confusa.</title>
        <authorList>
            <person name="Bourdichon F."/>
            <person name="Patrone V."/>
            <person name="Fontana A."/>
            <person name="Milani G."/>
            <person name="Morelli L."/>
        </authorList>
    </citation>
    <scope>NUCLEOTIDE SEQUENCE [LARGE SCALE GENOMIC DNA]</scope>
    <source>
        <strain evidence="5">CCUG 30943</strain>
        <strain evidence="6 7">CCUG 43002</strain>
    </source>
</reference>
<dbReference type="SUPFAM" id="SSF51126">
    <property type="entry name" value="Pectin lyase-like"/>
    <property type="match status" value="1"/>
</dbReference>
<evidence type="ECO:0000313" key="7">
    <source>
        <dbReference type="Proteomes" id="UP000728106"/>
    </source>
</evidence>
<dbReference type="InterPro" id="IPR006626">
    <property type="entry name" value="PbH1"/>
</dbReference>
<comment type="caution">
    <text evidence="6">The sequence shown here is derived from an EMBL/GenBank/DDBJ whole genome shotgun (WGS) entry which is preliminary data.</text>
</comment>
<dbReference type="AlphaFoldDB" id="A0A4Z0RN98"/>
<proteinExistence type="predicted"/>
<dbReference type="Pfam" id="PF21258">
    <property type="entry name" value="Glyco_hydro_120_ins"/>
    <property type="match status" value="1"/>
</dbReference>
<dbReference type="GO" id="GO:0005576">
    <property type="term" value="C:extracellular region"/>
    <property type="evidence" value="ECO:0007669"/>
    <property type="project" value="UniProtKB-SubCell"/>
</dbReference>
<keyword evidence="2" id="KW-0964">Secreted</keyword>
<dbReference type="PANTHER" id="PTHR40088">
    <property type="entry name" value="PECTATE LYASE (EUROFUNG)"/>
    <property type="match status" value="1"/>
</dbReference>
<dbReference type="Gene3D" id="2.60.40.1180">
    <property type="entry name" value="Golgi alpha-mannosidase II"/>
    <property type="match status" value="1"/>
</dbReference>
<dbReference type="InterPro" id="IPR012334">
    <property type="entry name" value="Pectin_lyas_fold"/>
</dbReference>
<protein>
    <submittedName>
        <fullName evidence="6">Right-handed parallel beta-helix repeat-containing protein</fullName>
    </submittedName>
</protein>
<gene>
    <name evidence="6" type="ORF">HAU20_00070</name>
    <name evidence="5" type="ORF">HAU43_01410</name>
</gene>
<keyword evidence="7" id="KW-1185">Reference proteome</keyword>
<accession>A0A4Z0RN98</accession>
<name>A0A4Z0RN98_WEICO</name>
<dbReference type="Proteomes" id="UP000728106">
    <property type="component" value="Unassembled WGS sequence"/>
</dbReference>
<dbReference type="InterPro" id="IPR013780">
    <property type="entry name" value="Glyco_hydro_b"/>
</dbReference>
<feature type="domain" description="Glycoside hydrolase 120 insertion" evidence="4">
    <location>
        <begin position="79"/>
        <end position="200"/>
    </location>
</feature>
<comment type="subcellular location">
    <subcellularLocation>
        <location evidence="1">Secreted</location>
    </subcellularLocation>
</comment>
<evidence type="ECO:0000256" key="3">
    <source>
        <dbReference type="ARBA" id="ARBA00022729"/>
    </source>
</evidence>
<evidence type="ECO:0000256" key="2">
    <source>
        <dbReference type="ARBA" id="ARBA00022525"/>
    </source>
</evidence>
<evidence type="ECO:0000313" key="6">
    <source>
        <dbReference type="EMBL" id="MBJ7637821.1"/>
    </source>
</evidence>